<dbReference type="FunFam" id="3.30.200.20:FF:000003">
    <property type="entry name" value="Non-specific serine/threonine protein kinase"/>
    <property type="match status" value="1"/>
</dbReference>
<dbReference type="GO" id="GO:0046872">
    <property type="term" value="F:metal ion binding"/>
    <property type="evidence" value="ECO:0007669"/>
    <property type="project" value="UniProtKB-KW"/>
</dbReference>
<evidence type="ECO:0000256" key="5">
    <source>
        <dbReference type="ARBA" id="ARBA00022553"/>
    </source>
</evidence>
<evidence type="ECO:0000256" key="2">
    <source>
        <dbReference type="ARBA" id="ARBA00006234"/>
    </source>
</evidence>
<evidence type="ECO:0000256" key="11">
    <source>
        <dbReference type="ARBA" id="ARBA00022842"/>
    </source>
</evidence>
<keyword evidence="6" id="KW-0808">Transferase</keyword>
<dbReference type="SUPFAM" id="SSF103243">
    <property type="entry name" value="KA1-like"/>
    <property type="match status" value="1"/>
</dbReference>
<dbReference type="SMART" id="SM00165">
    <property type="entry name" value="UBA"/>
    <property type="match status" value="1"/>
</dbReference>
<evidence type="ECO:0000256" key="4">
    <source>
        <dbReference type="ARBA" id="ARBA00022527"/>
    </source>
</evidence>
<feature type="region of interest" description="Disordered" evidence="15">
    <location>
        <begin position="838"/>
        <end position="875"/>
    </location>
</feature>
<keyword evidence="7" id="KW-0479">Metal-binding</keyword>
<feature type="compositionally biased region" description="Basic and acidic residues" evidence="15">
    <location>
        <begin position="589"/>
        <end position="601"/>
    </location>
</feature>
<reference evidence="19" key="1">
    <citation type="submission" date="2016-03" db="EMBL/GenBank/DDBJ databases">
        <title>A novel pre-meiotic function for boule in the planarian Schmidtea mediterranea.</title>
        <authorList>
            <person name="Iyer H."/>
            <person name="Issigonis M."/>
            <person name="Sharma P.P."/>
            <person name="Extavour C.G."/>
            <person name="Newmark P.A."/>
        </authorList>
    </citation>
    <scope>NUCLEOTIDE SEQUENCE</scope>
</reference>
<feature type="compositionally biased region" description="Polar residues" evidence="15">
    <location>
        <begin position="845"/>
        <end position="862"/>
    </location>
</feature>
<feature type="compositionally biased region" description="Basic and acidic residues" evidence="15">
    <location>
        <begin position="625"/>
        <end position="640"/>
    </location>
</feature>
<feature type="compositionally biased region" description="Low complexity" evidence="15">
    <location>
        <begin position="539"/>
        <end position="551"/>
    </location>
</feature>
<feature type="compositionally biased region" description="Low complexity" evidence="15">
    <location>
        <begin position="100"/>
        <end position="123"/>
    </location>
</feature>
<evidence type="ECO:0000313" key="19">
    <source>
        <dbReference type="EMBL" id="ANE21812.1"/>
    </source>
</evidence>
<evidence type="ECO:0000256" key="12">
    <source>
        <dbReference type="ARBA" id="ARBA00047899"/>
    </source>
</evidence>
<dbReference type="PROSITE" id="PS50032">
    <property type="entry name" value="KA1"/>
    <property type="match status" value="1"/>
</dbReference>
<accession>A0A172RVS0</accession>
<dbReference type="GO" id="GO:0000226">
    <property type="term" value="P:microtubule cytoskeleton organization"/>
    <property type="evidence" value="ECO:0007669"/>
    <property type="project" value="TreeGrafter"/>
</dbReference>
<feature type="compositionally biased region" description="Low complexity" evidence="15">
    <location>
        <begin position="963"/>
        <end position="975"/>
    </location>
</feature>
<proteinExistence type="evidence at transcript level"/>
<dbReference type="SUPFAM" id="SSF56112">
    <property type="entry name" value="Protein kinase-like (PK-like)"/>
    <property type="match status" value="1"/>
</dbReference>
<feature type="binding site" evidence="14">
    <location>
        <position position="162"/>
    </location>
    <ligand>
        <name>ATP</name>
        <dbReference type="ChEBI" id="CHEBI:30616"/>
    </ligand>
</feature>
<feature type="compositionally biased region" description="Polar residues" evidence="15">
    <location>
        <begin position="521"/>
        <end position="530"/>
    </location>
</feature>
<evidence type="ECO:0000256" key="10">
    <source>
        <dbReference type="ARBA" id="ARBA00022840"/>
    </source>
</evidence>
<evidence type="ECO:0000256" key="9">
    <source>
        <dbReference type="ARBA" id="ARBA00022777"/>
    </source>
</evidence>
<gene>
    <name evidence="19" type="primary">TSSK</name>
</gene>
<dbReference type="Gene3D" id="1.10.510.10">
    <property type="entry name" value="Transferase(Phosphotransferase) domain 1"/>
    <property type="match status" value="1"/>
</dbReference>
<feature type="domain" description="UBA" evidence="17">
    <location>
        <begin position="403"/>
        <end position="443"/>
    </location>
</feature>
<dbReference type="Pfam" id="PF00069">
    <property type="entry name" value="Pkinase"/>
    <property type="match status" value="1"/>
</dbReference>
<feature type="region of interest" description="Disordered" evidence="15">
    <location>
        <begin position="788"/>
        <end position="807"/>
    </location>
</feature>
<dbReference type="EC" id="2.7.11.1" evidence="3"/>
<keyword evidence="5" id="KW-0597">Phosphoprotein</keyword>
<comment type="similarity">
    <text evidence="2">Belongs to the protein kinase superfamily. CAMK Ser/Thr protein kinase family. SNF1 subfamily.</text>
</comment>
<evidence type="ECO:0000259" key="16">
    <source>
        <dbReference type="PROSITE" id="PS50011"/>
    </source>
</evidence>
<feature type="domain" description="KA1" evidence="18">
    <location>
        <begin position="1115"/>
        <end position="1164"/>
    </location>
</feature>
<protein>
    <recommendedName>
        <fullName evidence="3">non-specific serine/threonine protein kinase</fullName>
        <ecNumber evidence="3">2.7.11.1</ecNumber>
    </recommendedName>
</protein>
<comment type="cofactor">
    <cofactor evidence="1">
        <name>Mg(2+)</name>
        <dbReference type="ChEBI" id="CHEBI:18420"/>
    </cofactor>
</comment>
<evidence type="ECO:0000256" key="6">
    <source>
        <dbReference type="ARBA" id="ARBA00022679"/>
    </source>
</evidence>
<dbReference type="GO" id="GO:0035556">
    <property type="term" value="P:intracellular signal transduction"/>
    <property type="evidence" value="ECO:0007669"/>
    <property type="project" value="TreeGrafter"/>
</dbReference>
<dbReference type="FunFam" id="1.10.510.10:FF:000156">
    <property type="entry name" value="Serine/threonine-protein kinase SIK3 homolog"/>
    <property type="match status" value="1"/>
</dbReference>
<dbReference type="GO" id="GO:0050321">
    <property type="term" value="F:tau-protein kinase activity"/>
    <property type="evidence" value="ECO:0007669"/>
    <property type="project" value="TreeGrafter"/>
</dbReference>
<sequence length="1164" mass="131312">MNTTVAPYAVKEDNKKFDITRNKIYMQQKPNIINSKITYRPSHVPNNYSPSINPSKPRNQYNPQVPTSNNQPSRIYNGQQIQQPHFNTQPINGPRSYPNGTSAGSTRSSVSSRGASGNNSSMSERNGPTFGKYKLIREIGKGNFAKVKLAQHLITGKEVAVKIIDKTKLNAPALQKLTREVKIMKELNHPNIVRLYEVIQTERSLYLVMENAQNGEVFEYLVKNGRMKEKDARAKFRQIVSAVQYCHQKMIVHRDLKAENLLLDKDLSIKIADFGFSNHFSRQSKLNTFCGSPPYAAPELFQGRRYEGPEVDVWSLGVILYTLISGSLPFDGGTLRELRERVLRGKYRIPFYMSSDCEALLRKMLVLNPQRRLPLTDIMKDTWINVGYEECPLRPFYEPEIDYNDQSKIDVLLSMGFTLQQITESLQQKRYDSITAIYLLWENGMPKPSTKPNQNTIVPNYLNNRPQPNFSQITSTSTSQSVAIPEMPALAKTQYTTQDISRNAISHNRSQSSRFYRKPTSHTTTTSIDNDPSIEKQPSSSCSSTGSGSNGPATYDFTQSKSQKHKETEEKRPRPQTHRTAVSPYSDVTIKETSNETKVDSESCDSNIGEMEVSEKESEISSELKINEDSAISREDDRCSGSETSSSNKLIETNIDDLDISRIHQHSSEKPNIKVKRTQTFNNYPMSHNPINSPVRKTFAEQSNFNYGLFSHQSNDQAKLNQGFNNSPLNIVANKNTTLNINSGSYESENPPKEQYGVKLQRSNTSNVRSVTNTFKQMVISEPMDKLIEEPDNSNDNEASRDSKHFQRATKGYQSLRLPDMVPPYQAFAGSPCYNSAFPKKDDSNQQTGVAGNREQSPFSRNTPERATIQHVPQNKRERIQLETKVLSGVGGPSGPSNLPIALGGSISHPQPPKKEKINCHSKKPSDDNLNDQINISNNKPKKKSVNSFFKSLTTKISKKKLSNPSPSINRSPSNQDSASMGQGTMQRSNVNQNRYIDTKEKWSNFTAEASPSPSPYFPDRSGRYGQSNKATNFDMENLITSSCATSLTSSGSSIANPTNKVQTKPRNFRFSFRTEVTSKKSPDELMAEIKRVLVAFHIDYEQRSSFVLMCIYGENTGEAVIHWEMEVVRLNSKSLNGIRFKRLFGPQIKCKEISKRIIERLQL</sequence>
<feature type="region of interest" description="Disordered" evidence="15">
    <location>
        <begin position="889"/>
        <end position="991"/>
    </location>
</feature>
<keyword evidence="8 14" id="KW-0547">Nucleotide-binding</keyword>
<dbReference type="PANTHER" id="PTHR24346">
    <property type="entry name" value="MAP/MICROTUBULE AFFINITY-REGULATING KINASE"/>
    <property type="match status" value="1"/>
</dbReference>
<evidence type="ECO:0000256" key="14">
    <source>
        <dbReference type="PROSITE-ProRule" id="PRU10141"/>
    </source>
</evidence>
<comment type="catalytic activity">
    <reaction evidence="12">
        <text>L-threonyl-[protein] + ATP = O-phospho-L-threonyl-[protein] + ADP + H(+)</text>
        <dbReference type="Rhea" id="RHEA:46608"/>
        <dbReference type="Rhea" id="RHEA-COMP:11060"/>
        <dbReference type="Rhea" id="RHEA-COMP:11605"/>
        <dbReference type="ChEBI" id="CHEBI:15378"/>
        <dbReference type="ChEBI" id="CHEBI:30013"/>
        <dbReference type="ChEBI" id="CHEBI:30616"/>
        <dbReference type="ChEBI" id="CHEBI:61977"/>
        <dbReference type="ChEBI" id="CHEBI:456216"/>
        <dbReference type="EC" id="2.7.11.1"/>
    </reaction>
</comment>
<evidence type="ECO:0000259" key="17">
    <source>
        <dbReference type="PROSITE" id="PS50030"/>
    </source>
</evidence>
<dbReference type="Gene3D" id="1.10.8.10">
    <property type="entry name" value="DNA helicase RuvA subunit, C-terminal domain"/>
    <property type="match status" value="1"/>
</dbReference>
<dbReference type="AlphaFoldDB" id="A0A172RVS0"/>
<dbReference type="GO" id="GO:0106310">
    <property type="term" value="F:protein serine kinase activity"/>
    <property type="evidence" value="ECO:0007669"/>
    <property type="project" value="RHEA"/>
</dbReference>
<name>A0A172RVS0_SCHMD</name>
<dbReference type="PROSITE" id="PS00108">
    <property type="entry name" value="PROTEIN_KINASE_ST"/>
    <property type="match status" value="1"/>
</dbReference>
<dbReference type="InterPro" id="IPR015940">
    <property type="entry name" value="UBA"/>
</dbReference>
<dbReference type="InterPro" id="IPR017441">
    <property type="entry name" value="Protein_kinase_ATP_BS"/>
</dbReference>
<evidence type="ECO:0000256" key="8">
    <source>
        <dbReference type="ARBA" id="ARBA00022741"/>
    </source>
</evidence>
<dbReference type="FunFam" id="1.10.8.10:FF:000005">
    <property type="entry name" value="Non-specific serine/threonine protein kinase"/>
    <property type="match status" value="1"/>
</dbReference>
<dbReference type="EMBL" id="KU852683">
    <property type="protein sequence ID" value="ANE21812.1"/>
    <property type="molecule type" value="mRNA"/>
</dbReference>
<feature type="compositionally biased region" description="Low complexity" evidence="15">
    <location>
        <begin position="946"/>
        <end position="956"/>
    </location>
</feature>
<feature type="compositionally biased region" description="Polar residues" evidence="15">
    <location>
        <begin position="976"/>
        <end position="991"/>
    </location>
</feature>
<evidence type="ECO:0000256" key="15">
    <source>
        <dbReference type="SAM" id="MobiDB-lite"/>
    </source>
</evidence>
<dbReference type="FunFam" id="3.30.310.80:FF:000011">
    <property type="entry name" value="Non-specific serine/threonine protein kinase"/>
    <property type="match status" value="1"/>
</dbReference>
<dbReference type="SMART" id="SM00220">
    <property type="entry name" value="S_TKc"/>
    <property type="match status" value="1"/>
</dbReference>
<dbReference type="Gene3D" id="3.30.310.80">
    <property type="entry name" value="Kinase associated domain 1, KA1"/>
    <property type="match status" value="1"/>
</dbReference>
<dbReference type="Gene3D" id="3.30.200.20">
    <property type="entry name" value="Phosphorylase Kinase, domain 1"/>
    <property type="match status" value="1"/>
</dbReference>
<evidence type="ECO:0000256" key="3">
    <source>
        <dbReference type="ARBA" id="ARBA00012513"/>
    </source>
</evidence>
<keyword evidence="9 19" id="KW-0418">Kinase</keyword>
<keyword evidence="11" id="KW-0460">Magnesium</keyword>
<dbReference type="GO" id="GO:0005524">
    <property type="term" value="F:ATP binding"/>
    <property type="evidence" value="ECO:0007669"/>
    <property type="project" value="UniProtKB-UniRule"/>
</dbReference>
<feature type="compositionally biased region" description="Polar residues" evidence="15">
    <location>
        <begin position="495"/>
        <end position="514"/>
    </location>
</feature>
<dbReference type="InterPro" id="IPR001772">
    <property type="entry name" value="KA1_dom"/>
</dbReference>
<dbReference type="Pfam" id="PF02149">
    <property type="entry name" value="KA1"/>
    <property type="match status" value="1"/>
</dbReference>
<evidence type="ECO:0000256" key="7">
    <source>
        <dbReference type="ARBA" id="ARBA00022723"/>
    </source>
</evidence>
<dbReference type="GO" id="GO:0005737">
    <property type="term" value="C:cytoplasm"/>
    <property type="evidence" value="ECO:0007669"/>
    <property type="project" value="TreeGrafter"/>
</dbReference>
<feature type="region of interest" description="Disordered" evidence="15">
    <location>
        <begin position="495"/>
        <end position="646"/>
    </location>
</feature>
<feature type="compositionally biased region" description="Polar residues" evidence="15">
    <location>
        <begin position="44"/>
        <end position="91"/>
    </location>
</feature>
<evidence type="ECO:0000259" key="18">
    <source>
        <dbReference type="PROSITE" id="PS50032"/>
    </source>
</evidence>
<evidence type="ECO:0000256" key="13">
    <source>
        <dbReference type="ARBA" id="ARBA00048679"/>
    </source>
</evidence>
<organism evidence="19">
    <name type="scientific">Schmidtea mediterranea</name>
    <name type="common">Freshwater planarian flatworm</name>
    <dbReference type="NCBI Taxonomy" id="79327"/>
    <lineage>
        <taxon>Eukaryota</taxon>
        <taxon>Metazoa</taxon>
        <taxon>Spiralia</taxon>
        <taxon>Lophotrochozoa</taxon>
        <taxon>Platyhelminthes</taxon>
        <taxon>Rhabditophora</taxon>
        <taxon>Seriata</taxon>
        <taxon>Tricladida</taxon>
        <taxon>Continenticola</taxon>
        <taxon>Geoplanoidea</taxon>
        <taxon>Dugesiidae</taxon>
        <taxon>Schmidtea</taxon>
    </lineage>
</organism>
<keyword evidence="10 14" id="KW-0067">ATP-binding</keyword>
<comment type="catalytic activity">
    <reaction evidence="13">
        <text>L-seryl-[protein] + ATP = O-phospho-L-seryl-[protein] + ADP + H(+)</text>
        <dbReference type="Rhea" id="RHEA:17989"/>
        <dbReference type="Rhea" id="RHEA-COMP:9863"/>
        <dbReference type="Rhea" id="RHEA-COMP:11604"/>
        <dbReference type="ChEBI" id="CHEBI:15378"/>
        <dbReference type="ChEBI" id="CHEBI:29999"/>
        <dbReference type="ChEBI" id="CHEBI:30616"/>
        <dbReference type="ChEBI" id="CHEBI:83421"/>
        <dbReference type="ChEBI" id="CHEBI:456216"/>
        <dbReference type="EC" id="2.7.11.1"/>
    </reaction>
</comment>
<feature type="compositionally biased region" description="Basic and acidic residues" evidence="15">
    <location>
        <begin position="913"/>
        <end position="927"/>
    </location>
</feature>
<dbReference type="InterPro" id="IPR011009">
    <property type="entry name" value="Kinase-like_dom_sf"/>
</dbReference>
<dbReference type="InterPro" id="IPR000719">
    <property type="entry name" value="Prot_kinase_dom"/>
</dbReference>
<dbReference type="InterPro" id="IPR028375">
    <property type="entry name" value="KA1/Ssp2_C"/>
</dbReference>
<dbReference type="PROSITE" id="PS00107">
    <property type="entry name" value="PROTEIN_KINASE_ATP"/>
    <property type="match status" value="1"/>
</dbReference>
<feature type="non-terminal residue" evidence="19">
    <location>
        <position position="1164"/>
    </location>
</feature>
<feature type="domain" description="Protein kinase" evidence="16">
    <location>
        <begin position="133"/>
        <end position="384"/>
    </location>
</feature>
<dbReference type="PANTHER" id="PTHR24346:SF82">
    <property type="entry name" value="KP78A-RELATED"/>
    <property type="match status" value="1"/>
</dbReference>
<feature type="region of interest" description="Disordered" evidence="15">
    <location>
        <begin position="36"/>
        <end position="129"/>
    </location>
</feature>
<dbReference type="InterPro" id="IPR008271">
    <property type="entry name" value="Ser/Thr_kinase_AS"/>
</dbReference>
<evidence type="ECO:0000256" key="1">
    <source>
        <dbReference type="ARBA" id="ARBA00001946"/>
    </source>
</evidence>
<feature type="region of interest" description="Disordered" evidence="15">
    <location>
        <begin position="1003"/>
        <end position="1026"/>
    </location>
</feature>
<dbReference type="PROSITE" id="PS50030">
    <property type="entry name" value="UBA"/>
    <property type="match status" value="1"/>
</dbReference>
<dbReference type="PROSITE" id="PS50011">
    <property type="entry name" value="PROTEIN_KINASE_DOM"/>
    <property type="match status" value="1"/>
</dbReference>
<keyword evidence="4" id="KW-0723">Serine/threonine-protein kinase</keyword>